<reference evidence="3 4" key="1">
    <citation type="submission" date="2019-02" db="EMBL/GenBank/DDBJ databases">
        <title>Deep-cultivation of Planctomycetes and their phenomic and genomic characterization uncovers novel biology.</title>
        <authorList>
            <person name="Wiegand S."/>
            <person name="Jogler M."/>
            <person name="Boedeker C."/>
            <person name="Pinto D."/>
            <person name="Vollmers J."/>
            <person name="Rivas-Marin E."/>
            <person name="Kohn T."/>
            <person name="Peeters S.H."/>
            <person name="Heuer A."/>
            <person name="Rast P."/>
            <person name="Oberbeckmann S."/>
            <person name="Bunk B."/>
            <person name="Jeske O."/>
            <person name="Meyerdierks A."/>
            <person name="Storesund J.E."/>
            <person name="Kallscheuer N."/>
            <person name="Luecker S."/>
            <person name="Lage O.M."/>
            <person name="Pohl T."/>
            <person name="Merkel B.J."/>
            <person name="Hornburger P."/>
            <person name="Mueller R.-W."/>
            <person name="Bruemmer F."/>
            <person name="Labrenz M."/>
            <person name="Spormann A.M."/>
            <person name="Op den Camp H."/>
            <person name="Overmann J."/>
            <person name="Amann R."/>
            <person name="Jetten M.S.M."/>
            <person name="Mascher T."/>
            <person name="Medema M.H."/>
            <person name="Devos D.P."/>
            <person name="Kaster A.-K."/>
            <person name="Ovreas L."/>
            <person name="Rohde M."/>
            <person name="Galperin M.Y."/>
            <person name="Jogler C."/>
        </authorList>
    </citation>
    <scope>NUCLEOTIDE SEQUENCE [LARGE SCALE GENOMIC DNA]</scope>
    <source>
        <strain evidence="3 4">Q31a</strain>
    </source>
</reference>
<sequence length="270" mass="29420">MRYASIAGFNQLDHVFRRFSFIRSRTPVRWVALCLLGIHLVLILGISIPVYPTKTVTERFPCENSPCGCSSAAFCWDKCCCHTDVEKLAWAESNKVQAPKFLVARVKPKSEVVLSKQEKGANCCSTANPESCHCGSYSIAKSDSLACSQCSAKRQTQTGTPRQGCCANPGVTAEQKEQPAPRECCGSKASQPTRTSTSNGRPLVRIVLLDPALRCLGIQMAVALFSDSWIPERDSIVEPPDPICLGWLCRVDVICPSIYLPVDGPVPRAA</sequence>
<evidence type="ECO:0000313" key="4">
    <source>
        <dbReference type="Proteomes" id="UP000318017"/>
    </source>
</evidence>
<keyword evidence="2" id="KW-0472">Membrane</keyword>
<evidence type="ECO:0000256" key="2">
    <source>
        <dbReference type="SAM" id="Phobius"/>
    </source>
</evidence>
<keyword evidence="4" id="KW-1185">Reference proteome</keyword>
<dbReference type="EMBL" id="CP036298">
    <property type="protein sequence ID" value="QDV25832.1"/>
    <property type="molecule type" value="Genomic_DNA"/>
</dbReference>
<keyword evidence="2" id="KW-0812">Transmembrane</keyword>
<dbReference type="AlphaFoldDB" id="A0A518GB55"/>
<gene>
    <name evidence="3" type="ORF">Q31a_41600</name>
</gene>
<dbReference type="Proteomes" id="UP000318017">
    <property type="component" value="Chromosome"/>
</dbReference>
<evidence type="ECO:0000256" key="1">
    <source>
        <dbReference type="SAM" id="MobiDB-lite"/>
    </source>
</evidence>
<evidence type="ECO:0000313" key="3">
    <source>
        <dbReference type="EMBL" id="QDV25832.1"/>
    </source>
</evidence>
<protein>
    <submittedName>
        <fullName evidence="3">Uncharacterized protein</fullName>
    </submittedName>
</protein>
<feature type="transmembrane region" description="Helical" evidence="2">
    <location>
        <begin position="30"/>
        <end position="51"/>
    </location>
</feature>
<dbReference type="KEGG" id="ahel:Q31a_41600"/>
<organism evidence="3 4">
    <name type="scientific">Aureliella helgolandensis</name>
    <dbReference type="NCBI Taxonomy" id="2527968"/>
    <lineage>
        <taxon>Bacteria</taxon>
        <taxon>Pseudomonadati</taxon>
        <taxon>Planctomycetota</taxon>
        <taxon>Planctomycetia</taxon>
        <taxon>Pirellulales</taxon>
        <taxon>Pirellulaceae</taxon>
        <taxon>Aureliella</taxon>
    </lineage>
</organism>
<feature type="region of interest" description="Disordered" evidence="1">
    <location>
        <begin position="178"/>
        <end position="199"/>
    </location>
</feature>
<feature type="compositionally biased region" description="Polar residues" evidence="1">
    <location>
        <begin position="188"/>
        <end position="199"/>
    </location>
</feature>
<name>A0A518GB55_9BACT</name>
<keyword evidence="2" id="KW-1133">Transmembrane helix</keyword>
<accession>A0A518GB55</accession>
<proteinExistence type="predicted"/>